<evidence type="ECO:0000256" key="1">
    <source>
        <dbReference type="SAM" id="Coils"/>
    </source>
</evidence>
<dbReference type="EMBL" id="JANKHO010000171">
    <property type="protein sequence ID" value="KAJ3513928.1"/>
    <property type="molecule type" value="Genomic_DNA"/>
</dbReference>
<feature type="compositionally biased region" description="Acidic residues" evidence="2">
    <location>
        <begin position="351"/>
        <end position="360"/>
    </location>
</feature>
<dbReference type="AlphaFoldDB" id="A0A9W8KC13"/>
<keyword evidence="4" id="KW-1185">Reference proteome</keyword>
<feature type="compositionally biased region" description="Polar residues" evidence="2">
    <location>
        <begin position="548"/>
        <end position="561"/>
    </location>
</feature>
<evidence type="ECO:0000256" key="2">
    <source>
        <dbReference type="SAM" id="MobiDB-lite"/>
    </source>
</evidence>
<evidence type="ECO:0000313" key="4">
    <source>
        <dbReference type="Proteomes" id="UP001148786"/>
    </source>
</evidence>
<feature type="region of interest" description="Disordered" evidence="2">
    <location>
        <begin position="486"/>
        <end position="516"/>
    </location>
</feature>
<feature type="compositionally biased region" description="Polar residues" evidence="2">
    <location>
        <begin position="303"/>
        <end position="322"/>
    </location>
</feature>
<proteinExistence type="predicted"/>
<keyword evidence="1" id="KW-0175">Coiled coil</keyword>
<feature type="compositionally biased region" description="Polar residues" evidence="2">
    <location>
        <begin position="1"/>
        <end position="13"/>
    </location>
</feature>
<accession>A0A9W8KC13</accession>
<gene>
    <name evidence="3" type="ORF">NLJ89_g2674</name>
</gene>
<feature type="region of interest" description="Disordered" evidence="2">
    <location>
        <begin position="77"/>
        <end position="119"/>
    </location>
</feature>
<protein>
    <submittedName>
        <fullName evidence="3">Uncharacterized protein</fullName>
    </submittedName>
</protein>
<organism evidence="3 4">
    <name type="scientific">Agrocybe chaxingu</name>
    <dbReference type="NCBI Taxonomy" id="84603"/>
    <lineage>
        <taxon>Eukaryota</taxon>
        <taxon>Fungi</taxon>
        <taxon>Dikarya</taxon>
        <taxon>Basidiomycota</taxon>
        <taxon>Agaricomycotina</taxon>
        <taxon>Agaricomycetes</taxon>
        <taxon>Agaricomycetidae</taxon>
        <taxon>Agaricales</taxon>
        <taxon>Agaricineae</taxon>
        <taxon>Strophariaceae</taxon>
        <taxon>Agrocybe</taxon>
    </lineage>
</organism>
<comment type="caution">
    <text evidence="3">The sequence shown here is derived from an EMBL/GenBank/DDBJ whole genome shotgun (WGS) entry which is preliminary data.</text>
</comment>
<feature type="coiled-coil region" evidence="1">
    <location>
        <begin position="41"/>
        <end position="75"/>
    </location>
</feature>
<sequence length="636" mass="65532">MAGERSSTGSLVATGNGKEPEQKERPPLTLADKHADLLHFIAQKESKCLELRSQLAAHEAELAQLKRKWERIVNRGFEKSQSPSSVVPSSPSPTSTSLNASATPSSANQSYASSNGPLPGAVVLEGIKESVQGVSRLIAAGLESIGGATVPSSAYSVTTDGSSSTVRGAPLPLRLGRSIAQGHMQKDSQSSSTSISTATSRSTNRSSWLSASTASSSATSGTDFSESWGSSSGTDTNTNVGTTTSNVTRTEATEEEESEFGDFEDGQGGEGEQVLMVRDTGATPTMSPNPDFQRRQKRAARTRSVSPSPGSAATRTETTNLSGLGMLAGQSSDTGSSQANGNGAGLKEEFDWGDGWDEPVSEAQASDSARSASASVSASAYASSFAVAESTGSASTAPANGNGYAGHSALASGAKSPLAAMSSIPGLATISTVGSSTAAAQQMSSWVGSVGKKWGEISRSSTFTKNQKRASLLISDMQQTLVSALISPPGSSSAAPSESSYSISSTGPHHAPISSPSSFSSNAFDFIEQSTSSSTVQSPAPKPKLPLSQPQGRRTASPRSTSLLDESDDESFGGPVGDQDSTIRMRLGMGAPVLVPVSIKAQQPHATSQPRKSSNGSATAVQKKKQDEPEEEEWNW</sequence>
<name>A0A9W8KC13_9AGAR</name>
<evidence type="ECO:0000313" key="3">
    <source>
        <dbReference type="EMBL" id="KAJ3513928.1"/>
    </source>
</evidence>
<reference evidence="3" key="1">
    <citation type="submission" date="2022-07" db="EMBL/GenBank/DDBJ databases">
        <title>Genome Sequence of Agrocybe chaxingu.</title>
        <authorList>
            <person name="Buettner E."/>
        </authorList>
    </citation>
    <scope>NUCLEOTIDE SEQUENCE</scope>
    <source>
        <strain evidence="3">MP-N11</strain>
    </source>
</reference>
<feature type="region of interest" description="Disordered" evidence="2">
    <location>
        <begin position="1"/>
        <end position="31"/>
    </location>
</feature>
<feature type="compositionally biased region" description="Polar residues" evidence="2">
    <location>
        <begin position="329"/>
        <end position="341"/>
    </location>
</feature>
<feature type="compositionally biased region" description="Low complexity" evidence="2">
    <location>
        <begin position="486"/>
        <end position="505"/>
    </location>
</feature>
<dbReference type="Proteomes" id="UP001148786">
    <property type="component" value="Unassembled WGS sequence"/>
</dbReference>
<feature type="compositionally biased region" description="Low complexity" evidence="2">
    <location>
        <begin position="188"/>
        <end position="248"/>
    </location>
</feature>
<feature type="region of interest" description="Disordered" evidence="2">
    <location>
        <begin position="530"/>
        <end position="636"/>
    </location>
</feature>
<dbReference type="OrthoDB" id="3204900at2759"/>
<feature type="compositionally biased region" description="Polar residues" evidence="2">
    <location>
        <begin position="600"/>
        <end position="620"/>
    </location>
</feature>
<feature type="compositionally biased region" description="Basic and acidic residues" evidence="2">
    <location>
        <begin position="18"/>
        <end position="31"/>
    </location>
</feature>
<feature type="region of interest" description="Disordered" evidence="2">
    <location>
        <begin position="149"/>
        <end position="368"/>
    </location>
</feature>
<feature type="compositionally biased region" description="Low complexity" evidence="2">
    <location>
        <begin position="82"/>
        <end position="108"/>
    </location>
</feature>
<feature type="compositionally biased region" description="Polar residues" evidence="2">
    <location>
        <begin position="150"/>
        <end position="166"/>
    </location>
</feature>
<feature type="compositionally biased region" description="Acidic residues" evidence="2">
    <location>
        <begin position="253"/>
        <end position="267"/>
    </location>
</feature>